<organism evidence="1 2">
    <name type="scientific">Zobellia uliginosa</name>
    <dbReference type="NCBI Taxonomy" id="143224"/>
    <lineage>
        <taxon>Bacteria</taxon>
        <taxon>Pseudomonadati</taxon>
        <taxon>Bacteroidota</taxon>
        <taxon>Flavobacteriia</taxon>
        <taxon>Flavobacteriales</taxon>
        <taxon>Flavobacteriaceae</taxon>
        <taxon>Zobellia</taxon>
    </lineage>
</organism>
<proteinExistence type="predicted"/>
<evidence type="ECO:0000313" key="1">
    <source>
        <dbReference type="EMBL" id="SIT06095.1"/>
    </source>
</evidence>
<sequence length="54" mass="6578">MIIYTNIIPLFLIKQKLIGFDIQKFNKIEIIYATLCYRSKNKYFLNTKNKKYKV</sequence>
<accession>A0ABY1L108</accession>
<reference evidence="1 2" key="1">
    <citation type="submission" date="2017-01" db="EMBL/GenBank/DDBJ databases">
        <authorList>
            <person name="Varghese N."/>
            <person name="Submissions S."/>
        </authorList>
    </citation>
    <scope>NUCLEOTIDE SEQUENCE [LARGE SCALE GENOMIC DNA]</scope>
    <source>
        <strain evidence="1 2">DSM 2061</strain>
    </source>
</reference>
<gene>
    <name evidence="1" type="ORF">SAMN05421766_10871</name>
</gene>
<comment type="caution">
    <text evidence="1">The sequence shown here is derived from an EMBL/GenBank/DDBJ whole genome shotgun (WGS) entry which is preliminary data.</text>
</comment>
<evidence type="ECO:0000313" key="2">
    <source>
        <dbReference type="Proteomes" id="UP000185728"/>
    </source>
</evidence>
<protein>
    <submittedName>
        <fullName evidence="1">Uncharacterized protein</fullName>
    </submittedName>
</protein>
<keyword evidence="2" id="KW-1185">Reference proteome</keyword>
<dbReference type="EMBL" id="FTOB01000008">
    <property type="protein sequence ID" value="SIT06095.1"/>
    <property type="molecule type" value="Genomic_DNA"/>
</dbReference>
<name>A0ABY1L108_9FLAO</name>
<dbReference type="Proteomes" id="UP000185728">
    <property type="component" value="Unassembled WGS sequence"/>
</dbReference>